<feature type="domain" description="Rhamnogalacturonase A/B/Epimerase-like pectate lyase" evidence="4">
    <location>
        <begin position="395"/>
        <end position="448"/>
    </location>
</feature>
<evidence type="ECO:0000259" key="4">
    <source>
        <dbReference type="Pfam" id="PF12708"/>
    </source>
</evidence>
<dbReference type="Pfam" id="PF12708">
    <property type="entry name" value="Pect-lyase_RHGA_epim"/>
    <property type="match status" value="2"/>
</dbReference>
<dbReference type="InterPro" id="IPR013658">
    <property type="entry name" value="SGL"/>
</dbReference>
<evidence type="ECO:0000313" key="5">
    <source>
        <dbReference type="EMBL" id="RXH54355.1"/>
    </source>
</evidence>
<accession>A0A4Q0STP1</accession>
<dbReference type="EMBL" id="RDSM01000004">
    <property type="protein sequence ID" value="RXH54355.1"/>
    <property type="molecule type" value="Genomic_DNA"/>
</dbReference>
<reference evidence="6" key="2">
    <citation type="submission" date="2019-02" db="EMBL/GenBank/DDBJ databases">
        <title>Granulicella sibirica sp. nov., a psychrotolerant acidobacterium isolated from an organic soil layer in forested tundra, West Siberia.</title>
        <authorList>
            <person name="Oshkin I.Y."/>
            <person name="Kulichevskaya I.S."/>
            <person name="Rijpstra W.I.C."/>
            <person name="Sinninghe Damste J.S."/>
            <person name="Rakitin A.L."/>
            <person name="Ravin N.V."/>
            <person name="Dedysh S.N."/>
        </authorList>
    </citation>
    <scope>NUCLEOTIDE SEQUENCE [LARGE SCALE GENOMIC DNA]</scope>
    <source>
        <strain evidence="6">AF10</strain>
    </source>
</reference>
<evidence type="ECO:0000313" key="6">
    <source>
        <dbReference type="Proteomes" id="UP000289437"/>
    </source>
</evidence>
<proteinExistence type="predicted"/>
<dbReference type="InterPro" id="IPR011042">
    <property type="entry name" value="6-blade_b-propeller_TolB-like"/>
</dbReference>
<organism evidence="5 6">
    <name type="scientific">Granulicella sibirica</name>
    <dbReference type="NCBI Taxonomy" id="2479048"/>
    <lineage>
        <taxon>Bacteria</taxon>
        <taxon>Pseudomonadati</taxon>
        <taxon>Acidobacteriota</taxon>
        <taxon>Terriglobia</taxon>
        <taxon>Terriglobales</taxon>
        <taxon>Acidobacteriaceae</taxon>
        <taxon>Granulicella</taxon>
    </lineage>
</organism>
<dbReference type="RefSeq" id="WP_128915252.1">
    <property type="nucleotide sequence ID" value="NZ_RDSM01000004.1"/>
</dbReference>
<name>A0A4Q0STP1_9BACT</name>
<dbReference type="GO" id="GO:0016787">
    <property type="term" value="F:hydrolase activity"/>
    <property type="evidence" value="ECO:0007669"/>
    <property type="project" value="UniProtKB-KW"/>
</dbReference>
<feature type="chain" id="PRO_5020624470" evidence="2">
    <location>
        <begin position="21"/>
        <end position="988"/>
    </location>
</feature>
<evidence type="ECO:0000256" key="1">
    <source>
        <dbReference type="ARBA" id="ARBA00022801"/>
    </source>
</evidence>
<dbReference type="PANTHER" id="PTHR47572:SF4">
    <property type="entry name" value="LACTONASE DRP35"/>
    <property type="match status" value="1"/>
</dbReference>
<evidence type="ECO:0000259" key="3">
    <source>
        <dbReference type="Pfam" id="PF08450"/>
    </source>
</evidence>
<comment type="caution">
    <text evidence="5">The sequence shown here is derived from an EMBL/GenBank/DDBJ whole genome shotgun (WGS) entry which is preliminary data.</text>
</comment>
<reference evidence="5 6" key="1">
    <citation type="submission" date="2018-11" db="EMBL/GenBank/DDBJ databases">
        <authorList>
            <person name="Mardanov A.V."/>
            <person name="Ravin N.V."/>
            <person name="Dedysh S.N."/>
        </authorList>
    </citation>
    <scope>NUCLEOTIDE SEQUENCE [LARGE SCALE GENOMIC DNA]</scope>
    <source>
        <strain evidence="5 6">AF10</strain>
    </source>
</reference>
<gene>
    <name evidence="5" type="ORF">GRAN_4651</name>
</gene>
<dbReference type="Pfam" id="PF08450">
    <property type="entry name" value="SGL"/>
    <property type="match status" value="1"/>
</dbReference>
<protein>
    <submittedName>
        <fullName evidence="5">Gluconolactonase</fullName>
    </submittedName>
</protein>
<keyword evidence="1" id="KW-0378">Hydrolase</keyword>
<dbReference type="InterPro" id="IPR012334">
    <property type="entry name" value="Pectin_lyas_fold"/>
</dbReference>
<dbReference type="Gene3D" id="2.160.20.10">
    <property type="entry name" value="Single-stranded right-handed beta-helix, Pectin lyase-like"/>
    <property type="match status" value="2"/>
</dbReference>
<feature type="domain" description="Rhamnogalacturonase A/B/Epimerase-like pectate lyase" evidence="4">
    <location>
        <begin position="42"/>
        <end position="110"/>
    </location>
</feature>
<dbReference type="Proteomes" id="UP000289437">
    <property type="component" value="Unassembled WGS sequence"/>
</dbReference>
<feature type="signal peptide" evidence="2">
    <location>
        <begin position="1"/>
        <end position="20"/>
    </location>
</feature>
<dbReference type="InterPro" id="IPR011050">
    <property type="entry name" value="Pectin_lyase_fold/virulence"/>
</dbReference>
<keyword evidence="2" id="KW-0732">Signal</keyword>
<sequence length="988" mass="107014">MSRLTLLLLVAFSAPIAAQAQSFYPTRLEDKTAVYLSPGHDTFGTKADGIADDTAALQKAIDTVADTTHQGILFIPEGHYRITKTLYVWPGIRLIGYGAQRPTLILPANTPGYQTGPSYMVIFTGGRTGERRRGGLQRPANAPAVAPAPFAGTVPPTINVVDANPGTFYSAMSNIDFEIGDANPGAVGIRFHVAQHCFLTHMNFHIGSGMAALQDIGNEAEDLHFDGGQFAIMTGRPSPGWQFTLLDSTFDGQREAAIKEHEAGLVLIHDTFKNVPTAVDIEPKHIEELWIKNSRFENISGPAILISEENSRLTEINVEDALCDRVKTFAQLRDSGKTFSGAGPTYRVATFSHGLTFDSPKARGVIVTRIDAKAIPSLPPASAPAIQALPTQTNWANALELGAKGDGSTDDTAALQHIVDTNRIIYLPSGRYRLTNTLRLRPDTVLIGLHPSTTQFDLSDSTPGFDGPGAPKAMLLAPQGGTNIVTGIGLFSGGVNSRSVAVMWMAGKDSLMDDVRFLGGHGTNNADGTRMNPYNNTHSGDPNPLYRWDVQYPSLWVLNGGGGTFSDIWTPDTFSQAGLYISDTKTEGHVYELSSEHHVRNEVKLKRVSNWEIVALQTEEERGEGPQCLPLAIEDSDNITVAEFHAYRVVSSFVPYDKTIHVSNSHNIRFRNLHIYSDSKAAFDSSVKDDDSGITNRELEIASLTIPEKSPAAVATRHIQATRLTGSFFNPSSATVDSHGQLYFVDTVKQHIFRYLPADKRLEVVRDNAIEPGNIFFDHSDNLMVISYAGATGTVYTFKPDSPATDLQILEPQPAAPHPGMTAVLPADHWRFTAERATGIGGPQPWQYVSPDGSTFLPAGEDFVSGALYYGIKMADILRAFTLSPATPGKTFYVSDEGEKMTWSGQVAPDGSLTHVKPFTNQGGESIAVAPDGKVYLAAGQIYIYNPNGTPAGEIDVPERPISIVFGGKDHKTLYILARTSLYSASIP</sequence>
<dbReference type="OrthoDB" id="9795222at2"/>
<dbReference type="InterPro" id="IPR051262">
    <property type="entry name" value="SMP-30/CGR1_Lactonase"/>
</dbReference>
<dbReference type="Gene3D" id="2.120.10.30">
    <property type="entry name" value="TolB, C-terminal domain"/>
    <property type="match status" value="2"/>
</dbReference>
<dbReference type="SUPFAM" id="SSF51126">
    <property type="entry name" value="Pectin lyase-like"/>
    <property type="match status" value="2"/>
</dbReference>
<feature type="domain" description="SMP-30/Gluconolactonase/LRE-like region" evidence="3">
    <location>
        <begin position="889"/>
        <end position="977"/>
    </location>
</feature>
<dbReference type="InterPro" id="IPR024535">
    <property type="entry name" value="RHGA/B-epi-like_pectate_lyase"/>
</dbReference>
<dbReference type="AlphaFoldDB" id="A0A4Q0STP1"/>
<dbReference type="PANTHER" id="PTHR47572">
    <property type="entry name" value="LIPOPROTEIN-RELATED"/>
    <property type="match status" value="1"/>
</dbReference>
<evidence type="ECO:0000256" key="2">
    <source>
        <dbReference type="SAM" id="SignalP"/>
    </source>
</evidence>
<keyword evidence="6" id="KW-1185">Reference proteome</keyword>
<dbReference type="SUPFAM" id="SSF63829">
    <property type="entry name" value="Calcium-dependent phosphotriesterase"/>
    <property type="match status" value="1"/>
</dbReference>